<keyword evidence="2" id="KW-1185">Reference proteome</keyword>
<organism evidence="1 2">
    <name type="scientific">Pyropia yezoensis</name>
    <name type="common">Susabi-nori</name>
    <name type="synonym">Porphyra yezoensis</name>
    <dbReference type="NCBI Taxonomy" id="2788"/>
    <lineage>
        <taxon>Eukaryota</taxon>
        <taxon>Rhodophyta</taxon>
        <taxon>Bangiophyceae</taxon>
        <taxon>Bangiales</taxon>
        <taxon>Bangiaceae</taxon>
        <taxon>Pyropia</taxon>
    </lineage>
</organism>
<evidence type="ECO:0000313" key="1">
    <source>
        <dbReference type="EMBL" id="KAK1865980.1"/>
    </source>
</evidence>
<comment type="caution">
    <text evidence="1">The sequence shown here is derived from an EMBL/GenBank/DDBJ whole genome shotgun (WGS) entry which is preliminary data.</text>
</comment>
<evidence type="ECO:0000313" key="2">
    <source>
        <dbReference type="Proteomes" id="UP000798662"/>
    </source>
</evidence>
<dbReference type="Proteomes" id="UP000798662">
    <property type="component" value="Chromosome 2"/>
</dbReference>
<name>A0ACC3C6Y5_PYRYE</name>
<sequence>MATADRGAAGGPPPAATAATATTTAAGEAAAPLVPVAADYDAYAADYDALDGPSALSRAFGLDDARRSLVARARGDVLELAVGTGLNLPLLCTFGAPAEALAEAARLLRPGGAVLLLEHVRSGWGLLGAYQDATAGAVAATSKGCMWNQDVQGAAATAGFRVVAETRLPPATTSA</sequence>
<reference evidence="1" key="1">
    <citation type="submission" date="2019-11" db="EMBL/GenBank/DDBJ databases">
        <title>Nori genome reveals adaptations in red seaweeds to the harsh intertidal environment.</title>
        <authorList>
            <person name="Wang D."/>
            <person name="Mao Y."/>
        </authorList>
    </citation>
    <scope>NUCLEOTIDE SEQUENCE</scope>
    <source>
        <tissue evidence="1">Gametophyte</tissue>
    </source>
</reference>
<proteinExistence type="predicted"/>
<accession>A0ACC3C6Y5</accession>
<protein>
    <submittedName>
        <fullName evidence="1">Uncharacterized protein</fullName>
    </submittedName>
</protein>
<gene>
    <name evidence="1" type="ORF">I4F81_008501</name>
</gene>
<dbReference type="EMBL" id="CM020619">
    <property type="protein sequence ID" value="KAK1865980.1"/>
    <property type="molecule type" value="Genomic_DNA"/>
</dbReference>